<feature type="transmembrane region" description="Helical" evidence="1">
    <location>
        <begin position="116"/>
        <end position="137"/>
    </location>
</feature>
<evidence type="ECO:0000313" key="2">
    <source>
        <dbReference type="EMBL" id="RDU60537.1"/>
    </source>
</evidence>
<feature type="transmembrane region" description="Helical" evidence="1">
    <location>
        <begin position="331"/>
        <end position="355"/>
    </location>
</feature>
<sequence length="642" mass="73213">MDEILSITLAEYNEYGWIKPFEGNKLYEAGQMQEAILWNDSTLSGALADVGRLWLDNRDSPHTNLYYSLLRLWHIGFSDTHLKHIFYRALGLNFVFLLCAFSFAFMLALQLFRHGYVVLCFLALGFLNPAGISNTLFLRPYALQEAAFFGFCFVLFKYLAYLKNPTQAALDRYLKCVNKSKRYIKLWSVGFALFLGVCAIFVHLSHEVRYAEVVVSEVTQEGYEGKMIFTNPIFREHKPYITLEPLVDSMIFAKTFAPMSFSTKERARYLEIHTRQMLSQGESLGVMPYKIYVQPSFFVLLAICYVLGCVLILCIPLISTQVALLALSSSILLLSGYFAAIFVIGVFALATLWRWKLPHNRLFFLTSLVYSLLLCTLLYPKYLFAFSGYRAQEAGDKLSIEYLLSHFGENTRSFFDIVLNATSWSVIIVSICGICLCVIYSIRHFSTLKAYFRDFSFFPLPIVAFILGICALLWAYMVIYIAPFKDLRYVMSAFGLIMLMCAGTFESVLVLISLYGRTYARFLKVGACIIALCCTWSVIPTQKHNIASINNSNFLISPTYQAMSLPSVVFVQDYVYYASLILPYLPPQNKVIFINDCKDLSALVALYGEIEYISDENPCPLQIYQQRHLYSIATLKSIVLKS</sequence>
<feature type="transmembrane region" description="Helical" evidence="1">
    <location>
        <begin position="462"/>
        <end position="482"/>
    </location>
</feature>
<evidence type="ECO:0008006" key="4">
    <source>
        <dbReference type="Google" id="ProtNLM"/>
    </source>
</evidence>
<feature type="transmembrane region" description="Helical" evidence="1">
    <location>
        <begin position="361"/>
        <end position="380"/>
    </location>
</feature>
<keyword evidence="1" id="KW-0472">Membrane</keyword>
<accession>A0A3D8I602</accession>
<organism evidence="2 3">
    <name type="scientific">Helicobacter marmotae</name>
    <dbReference type="NCBI Taxonomy" id="152490"/>
    <lineage>
        <taxon>Bacteria</taxon>
        <taxon>Pseudomonadati</taxon>
        <taxon>Campylobacterota</taxon>
        <taxon>Epsilonproteobacteria</taxon>
        <taxon>Campylobacterales</taxon>
        <taxon>Helicobacteraceae</taxon>
        <taxon>Helicobacter</taxon>
    </lineage>
</organism>
<proteinExistence type="predicted"/>
<feature type="transmembrane region" description="Helical" evidence="1">
    <location>
        <begin position="494"/>
        <end position="516"/>
    </location>
</feature>
<reference evidence="2 3" key="1">
    <citation type="submission" date="2018-04" db="EMBL/GenBank/DDBJ databases">
        <title>Novel Campyloabacter and Helicobacter Species and Strains.</title>
        <authorList>
            <person name="Mannion A.J."/>
            <person name="Shen Z."/>
            <person name="Fox J.G."/>
        </authorList>
    </citation>
    <scope>NUCLEOTIDE SEQUENCE [LARGE SCALE GENOMIC DNA]</scope>
    <source>
        <strain evidence="2 3">MIT 98-6070</strain>
    </source>
</reference>
<keyword evidence="3" id="KW-1185">Reference proteome</keyword>
<dbReference type="AlphaFoldDB" id="A0A3D8I602"/>
<feature type="transmembrane region" description="Helical" evidence="1">
    <location>
        <begin position="143"/>
        <end position="162"/>
    </location>
</feature>
<feature type="transmembrane region" description="Helical" evidence="1">
    <location>
        <begin position="297"/>
        <end position="319"/>
    </location>
</feature>
<feature type="transmembrane region" description="Helical" evidence="1">
    <location>
        <begin position="522"/>
        <end position="539"/>
    </location>
</feature>
<protein>
    <recommendedName>
        <fullName evidence="4">Glycosyltransferase RgtA/B/C/D-like domain-containing protein</fullName>
    </recommendedName>
</protein>
<dbReference type="Proteomes" id="UP000256599">
    <property type="component" value="Unassembled WGS sequence"/>
</dbReference>
<dbReference type="EMBL" id="NXLR01000003">
    <property type="protein sequence ID" value="RDU60537.1"/>
    <property type="molecule type" value="Genomic_DNA"/>
</dbReference>
<gene>
    <name evidence="2" type="ORF">CQA63_03030</name>
</gene>
<feature type="transmembrane region" description="Helical" evidence="1">
    <location>
        <begin position="417"/>
        <end position="442"/>
    </location>
</feature>
<keyword evidence="1" id="KW-0812">Transmembrane</keyword>
<feature type="transmembrane region" description="Helical" evidence="1">
    <location>
        <begin position="183"/>
        <end position="204"/>
    </location>
</feature>
<evidence type="ECO:0000313" key="3">
    <source>
        <dbReference type="Proteomes" id="UP000256599"/>
    </source>
</evidence>
<evidence type="ECO:0000256" key="1">
    <source>
        <dbReference type="SAM" id="Phobius"/>
    </source>
</evidence>
<comment type="caution">
    <text evidence="2">The sequence shown here is derived from an EMBL/GenBank/DDBJ whole genome shotgun (WGS) entry which is preliminary data.</text>
</comment>
<keyword evidence="1" id="KW-1133">Transmembrane helix</keyword>
<name>A0A3D8I602_9HELI</name>
<feature type="transmembrane region" description="Helical" evidence="1">
    <location>
        <begin position="85"/>
        <end position="109"/>
    </location>
</feature>